<sequence length="613" mass="68999">MPHADQIQQAPPDITVGFSCTAEERDSLLKVRAGAQAIHPELVEAGKVRKLSAYKRFWNLDTKQQFREQLVETLVAEWRTTHGPEKAETARLLFVRLTSELDQRGAVIFGSLIDNEAFRGLVDEYTRINNSLGSQSWIHSYINLGNHLDFLGNPAFSGAFLHPLLVAMVSCQIGGPLRIVDARGKDAEPISVLAQDNMLHIDNTPFNDEYKVILTWERGQASGPKGQNFVIIPGTHQGLRNCFVNEQGEAWSTENASVFTSDQKIEQAFDIQSKVFGHPSAAVVEIKHENKPLTTVFASGSLVHHRYRTEGGRPRSCLTVCFRGVDNPGQFVDTKHLGDIVEDHALNRFLFGFHDKNSGADFIAAFADRADEIFEKLKDLSLQWNGAEIVDQRTRELSGPELETWKALCTRAPTVETLKARENLFKVDECLALPQFMDLIEKLMIFDKHGPLDLILYEDSHEEIRKWARNQIREMKFDSLKKRLATWSHLVYQPAREDALAPLALKVLAEEVAGYALRSMQGDEKAVLGESEKISARDAYRSLWQLLLDLGEAILRCETNQDFLSTSLFIFWAVDTLDILQQHAHKAVQAAGVKLLANYIATTILVEMQRNAK</sequence>
<dbReference type="RefSeq" id="WP_206091861.1">
    <property type="nucleotide sequence ID" value="NZ_CP065053.1"/>
</dbReference>
<reference evidence="1 2" key="1">
    <citation type="submission" date="2020-11" db="EMBL/GenBank/DDBJ databases">
        <authorList>
            <person name="Sun Q."/>
        </authorList>
    </citation>
    <scope>NUCLEOTIDE SEQUENCE [LARGE SCALE GENOMIC DNA]</scope>
    <source>
        <strain evidence="1 2">P8398</strain>
    </source>
</reference>
<protein>
    <submittedName>
        <fullName evidence="1">Uncharacterized protein</fullName>
    </submittedName>
</protein>
<proteinExistence type="predicted"/>
<name>A0AA48WHD0_9BURK</name>
<dbReference type="EMBL" id="CP065053">
    <property type="protein sequence ID" value="QPI52406.1"/>
    <property type="molecule type" value="Genomic_DNA"/>
</dbReference>
<dbReference type="Proteomes" id="UP000662888">
    <property type="component" value="Chromosome"/>
</dbReference>
<keyword evidence="2" id="KW-1185">Reference proteome</keyword>
<evidence type="ECO:0000313" key="2">
    <source>
        <dbReference type="Proteomes" id="UP000662888"/>
    </source>
</evidence>
<evidence type="ECO:0000313" key="1">
    <source>
        <dbReference type="EMBL" id="QPI52406.1"/>
    </source>
</evidence>
<organism evidence="1 2">
    <name type="scientific">Massilia antarctica</name>
    <dbReference type="NCBI Taxonomy" id="2765360"/>
    <lineage>
        <taxon>Bacteria</taxon>
        <taxon>Pseudomonadati</taxon>
        <taxon>Pseudomonadota</taxon>
        <taxon>Betaproteobacteria</taxon>
        <taxon>Burkholderiales</taxon>
        <taxon>Oxalobacteraceae</taxon>
        <taxon>Telluria group</taxon>
        <taxon>Massilia</taxon>
    </lineage>
</organism>
<gene>
    <name evidence="1" type="ORF">IV454_13505</name>
</gene>
<accession>A0AA48WHD0</accession>